<keyword evidence="6" id="KW-0814">Transposable element</keyword>
<dbReference type="Proteomes" id="UP000578077">
    <property type="component" value="Unassembled WGS sequence"/>
</dbReference>
<dbReference type="PANTHER" id="PTHR33217">
    <property type="entry name" value="TRANSPOSASE FOR INSERTION SEQUENCE ELEMENT IS1081"/>
    <property type="match status" value="1"/>
</dbReference>
<evidence type="ECO:0000256" key="5">
    <source>
        <dbReference type="ARBA" id="ARBA00023172"/>
    </source>
</evidence>
<evidence type="ECO:0000256" key="6">
    <source>
        <dbReference type="RuleBase" id="RU365089"/>
    </source>
</evidence>
<dbReference type="Pfam" id="PF00872">
    <property type="entry name" value="Transposase_mut"/>
    <property type="match status" value="1"/>
</dbReference>
<comment type="function">
    <text evidence="1 6">Required for the transposition of the insertion element.</text>
</comment>
<evidence type="ECO:0000256" key="2">
    <source>
        <dbReference type="ARBA" id="ARBA00010961"/>
    </source>
</evidence>
<dbReference type="EMBL" id="JACHLY010000001">
    <property type="protein sequence ID" value="MBB5999970.1"/>
    <property type="molecule type" value="Genomic_DNA"/>
</dbReference>
<dbReference type="GO" id="GO:0006313">
    <property type="term" value="P:DNA transposition"/>
    <property type="evidence" value="ECO:0007669"/>
    <property type="project" value="UniProtKB-UniRule"/>
</dbReference>
<dbReference type="InterPro" id="IPR001207">
    <property type="entry name" value="Transposase_mutator"/>
</dbReference>
<organism evidence="7 8">
    <name type="scientific">Streptomonospora salina</name>
    <dbReference type="NCBI Taxonomy" id="104205"/>
    <lineage>
        <taxon>Bacteria</taxon>
        <taxon>Bacillati</taxon>
        <taxon>Actinomycetota</taxon>
        <taxon>Actinomycetes</taxon>
        <taxon>Streptosporangiales</taxon>
        <taxon>Nocardiopsidaceae</taxon>
        <taxon>Streptomonospora</taxon>
    </lineage>
</organism>
<accession>A0A841EHX2</accession>
<keyword evidence="3 6" id="KW-0815">Transposition</keyword>
<protein>
    <recommendedName>
        <fullName evidence="6">Mutator family transposase</fullName>
    </recommendedName>
</protein>
<dbReference type="GO" id="GO:0003677">
    <property type="term" value="F:DNA binding"/>
    <property type="evidence" value="ECO:0007669"/>
    <property type="project" value="UniProtKB-UniRule"/>
</dbReference>
<evidence type="ECO:0000256" key="3">
    <source>
        <dbReference type="ARBA" id="ARBA00022578"/>
    </source>
</evidence>
<comment type="similarity">
    <text evidence="2 6">Belongs to the transposase mutator family.</text>
</comment>
<evidence type="ECO:0000256" key="1">
    <source>
        <dbReference type="ARBA" id="ARBA00002190"/>
    </source>
</evidence>
<dbReference type="GO" id="GO:0004803">
    <property type="term" value="F:transposase activity"/>
    <property type="evidence" value="ECO:0007669"/>
    <property type="project" value="UniProtKB-UniRule"/>
</dbReference>
<proteinExistence type="inferred from homology"/>
<dbReference type="AlphaFoldDB" id="A0A841EHX2"/>
<keyword evidence="4 6" id="KW-0238">DNA-binding</keyword>
<keyword evidence="8" id="KW-1185">Reference proteome</keyword>
<name>A0A841EHX2_9ACTN</name>
<evidence type="ECO:0000313" key="8">
    <source>
        <dbReference type="Proteomes" id="UP000578077"/>
    </source>
</evidence>
<sequence length="80" mass="8674">MLSLSAKGLAHGEICAHLGEVYGAEVSKQTVSAITDAAMERMAEWQNRPLDPVYAVLFVDAINVKIRDGSVANPSTWSWV</sequence>
<reference evidence="7 8" key="1">
    <citation type="submission" date="2020-08" db="EMBL/GenBank/DDBJ databases">
        <title>Sequencing the genomes of 1000 actinobacteria strains.</title>
        <authorList>
            <person name="Klenk H.-P."/>
        </authorList>
    </citation>
    <scope>NUCLEOTIDE SEQUENCE [LARGE SCALE GENOMIC DNA]</scope>
    <source>
        <strain evidence="7 8">DSM 44593</strain>
    </source>
</reference>
<gene>
    <name evidence="7" type="ORF">HNR25_003721</name>
</gene>
<comment type="caution">
    <text evidence="7">The sequence shown here is derived from an EMBL/GenBank/DDBJ whole genome shotgun (WGS) entry which is preliminary data.</text>
</comment>
<dbReference type="PANTHER" id="PTHR33217:SF8">
    <property type="entry name" value="MUTATOR FAMILY TRANSPOSASE"/>
    <property type="match status" value="1"/>
</dbReference>
<evidence type="ECO:0000313" key="7">
    <source>
        <dbReference type="EMBL" id="MBB5999970.1"/>
    </source>
</evidence>
<evidence type="ECO:0000256" key="4">
    <source>
        <dbReference type="ARBA" id="ARBA00023125"/>
    </source>
</evidence>
<keyword evidence="5 6" id="KW-0233">DNA recombination</keyword>